<sequence length="126" mass="14174">MAIRWYSLVIDSADPHALATWWAKALGWTMTTDEPDEVWLEPPVQLDGPVRIPELCFVPVPEGKTVKNRLHLDLAPESDDDHAAMVQRLLDLGATRAEVGQRRGEVTWEVFTDPEGNELCLLSARE</sequence>
<dbReference type="SUPFAM" id="SSF54593">
    <property type="entry name" value="Glyoxalase/Bleomycin resistance protein/Dihydroxybiphenyl dioxygenase"/>
    <property type="match status" value="1"/>
</dbReference>
<comment type="caution">
    <text evidence="2">The sequence shown here is derived from an EMBL/GenBank/DDBJ whole genome shotgun (WGS) entry which is preliminary data.</text>
</comment>
<organism evidence="2 3">
    <name type="scientific">Arsenicicoccus piscis</name>
    <dbReference type="NCBI Taxonomy" id="673954"/>
    <lineage>
        <taxon>Bacteria</taxon>
        <taxon>Bacillati</taxon>
        <taxon>Actinomycetota</taxon>
        <taxon>Actinomycetes</taxon>
        <taxon>Micrococcales</taxon>
        <taxon>Intrasporangiaceae</taxon>
        <taxon>Arsenicicoccus</taxon>
    </lineage>
</organism>
<dbReference type="RefSeq" id="WP_241443772.1">
    <property type="nucleotide sequence ID" value="NZ_BSUJ01000001.1"/>
</dbReference>
<dbReference type="InterPro" id="IPR041581">
    <property type="entry name" value="Glyoxalase_6"/>
</dbReference>
<evidence type="ECO:0000313" key="3">
    <source>
        <dbReference type="Proteomes" id="UP001157109"/>
    </source>
</evidence>
<accession>A0ABQ6HKV9</accession>
<dbReference type="Proteomes" id="UP001157109">
    <property type="component" value="Unassembled WGS sequence"/>
</dbReference>
<dbReference type="PANTHER" id="PTHR35908:SF1">
    <property type="entry name" value="CONSERVED PROTEIN"/>
    <property type="match status" value="1"/>
</dbReference>
<dbReference type="PANTHER" id="PTHR35908">
    <property type="entry name" value="HYPOTHETICAL FUSION PROTEIN"/>
    <property type="match status" value="1"/>
</dbReference>
<feature type="domain" description="Glyoxalase-like" evidence="1">
    <location>
        <begin position="8"/>
        <end position="122"/>
    </location>
</feature>
<evidence type="ECO:0000259" key="1">
    <source>
        <dbReference type="Pfam" id="PF18029"/>
    </source>
</evidence>
<proteinExistence type="predicted"/>
<keyword evidence="3" id="KW-1185">Reference proteome</keyword>
<protein>
    <recommendedName>
        <fullName evidence="1">Glyoxalase-like domain-containing protein</fullName>
    </recommendedName>
</protein>
<gene>
    <name evidence="2" type="ORF">GCM10025862_02460</name>
</gene>
<dbReference type="Gene3D" id="3.10.180.10">
    <property type="entry name" value="2,3-Dihydroxybiphenyl 1,2-Dioxygenase, domain 1"/>
    <property type="match status" value="1"/>
</dbReference>
<dbReference type="InterPro" id="IPR029068">
    <property type="entry name" value="Glyas_Bleomycin-R_OHBP_Dase"/>
</dbReference>
<name>A0ABQ6HKV9_9MICO</name>
<dbReference type="Pfam" id="PF18029">
    <property type="entry name" value="Glyoxalase_6"/>
    <property type="match status" value="1"/>
</dbReference>
<evidence type="ECO:0000313" key="2">
    <source>
        <dbReference type="EMBL" id="GMA18225.1"/>
    </source>
</evidence>
<dbReference type="CDD" id="cd06587">
    <property type="entry name" value="VOC"/>
    <property type="match status" value="1"/>
</dbReference>
<dbReference type="EMBL" id="BSUJ01000001">
    <property type="protein sequence ID" value="GMA18225.1"/>
    <property type="molecule type" value="Genomic_DNA"/>
</dbReference>
<reference evidence="3" key="1">
    <citation type="journal article" date="2019" name="Int. J. Syst. Evol. Microbiol.">
        <title>The Global Catalogue of Microorganisms (GCM) 10K type strain sequencing project: providing services to taxonomists for standard genome sequencing and annotation.</title>
        <authorList>
            <consortium name="The Broad Institute Genomics Platform"/>
            <consortium name="The Broad Institute Genome Sequencing Center for Infectious Disease"/>
            <person name="Wu L."/>
            <person name="Ma J."/>
        </authorList>
    </citation>
    <scope>NUCLEOTIDE SEQUENCE [LARGE SCALE GENOMIC DNA]</scope>
    <source>
        <strain evidence="3">NBRC 105830</strain>
    </source>
</reference>